<reference evidence="1" key="1">
    <citation type="submission" date="2023-06" db="EMBL/GenBank/DDBJ databases">
        <title>Phylogenetic Diversity of Rhizobium strains.</title>
        <authorList>
            <person name="Moura F.T."/>
            <person name="Helene L.C.F."/>
            <person name="Hungria M."/>
        </authorList>
    </citation>
    <scope>NUCLEOTIDE SEQUENCE</scope>
    <source>
        <strain evidence="1">CCGE524</strain>
    </source>
</reference>
<dbReference type="EMBL" id="JARFYN010000016">
    <property type="protein sequence ID" value="MDL2406848.1"/>
    <property type="molecule type" value="Genomic_DNA"/>
</dbReference>
<keyword evidence="2" id="KW-1185">Reference proteome</keyword>
<comment type="caution">
    <text evidence="1">The sequence shown here is derived from an EMBL/GenBank/DDBJ whole genome shotgun (WGS) entry which is preliminary data.</text>
</comment>
<evidence type="ECO:0000313" key="1">
    <source>
        <dbReference type="EMBL" id="MDL2406848.1"/>
    </source>
</evidence>
<dbReference type="RefSeq" id="WP_285880056.1">
    <property type="nucleotide sequence ID" value="NZ_JARFYN010000016.1"/>
</dbReference>
<evidence type="ECO:0000313" key="2">
    <source>
        <dbReference type="Proteomes" id="UP001172630"/>
    </source>
</evidence>
<dbReference type="Proteomes" id="UP001172630">
    <property type="component" value="Unassembled WGS sequence"/>
</dbReference>
<proteinExistence type="predicted"/>
<evidence type="ECO:0008006" key="3">
    <source>
        <dbReference type="Google" id="ProtNLM"/>
    </source>
</evidence>
<organism evidence="1 2">
    <name type="scientific">Rhizobium calliandrae</name>
    <dbReference type="NCBI Taxonomy" id="1312182"/>
    <lineage>
        <taxon>Bacteria</taxon>
        <taxon>Pseudomonadati</taxon>
        <taxon>Pseudomonadota</taxon>
        <taxon>Alphaproteobacteria</taxon>
        <taxon>Hyphomicrobiales</taxon>
        <taxon>Rhizobiaceae</taxon>
        <taxon>Rhizobium/Agrobacterium group</taxon>
        <taxon>Rhizobium</taxon>
    </lineage>
</organism>
<name>A0ABT7KFU1_9HYPH</name>
<protein>
    <recommendedName>
        <fullName evidence="3">Recombinase domain-containing protein</fullName>
    </recommendedName>
</protein>
<sequence>MRGDGKRQTGILHNELYVGRIVWKRTASMILASAEI</sequence>
<gene>
    <name evidence="1" type="ORF">PY650_14495</name>
</gene>
<accession>A0ABT7KFU1</accession>